<evidence type="ECO:0000256" key="1">
    <source>
        <dbReference type="ARBA" id="ARBA00004300"/>
    </source>
</evidence>
<organism evidence="12 13">
    <name type="scientific">Sinanodonta woodiana</name>
    <name type="common">Chinese pond mussel</name>
    <name type="synonym">Anodonta woodiana</name>
    <dbReference type="NCBI Taxonomy" id="1069815"/>
    <lineage>
        <taxon>Eukaryota</taxon>
        <taxon>Metazoa</taxon>
        <taxon>Spiralia</taxon>
        <taxon>Lophotrochozoa</taxon>
        <taxon>Mollusca</taxon>
        <taxon>Bivalvia</taxon>
        <taxon>Autobranchia</taxon>
        <taxon>Heteroconchia</taxon>
        <taxon>Palaeoheterodonta</taxon>
        <taxon>Unionida</taxon>
        <taxon>Unionoidea</taxon>
        <taxon>Unionidae</taxon>
        <taxon>Unioninae</taxon>
        <taxon>Sinanodonta</taxon>
    </lineage>
</organism>
<keyword evidence="3 8" id="KW-0963">Cytoplasm</keyword>
<dbReference type="Pfam" id="PF04130">
    <property type="entry name" value="GCP_C_terminal"/>
    <property type="match status" value="1"/>
</dbReference>
<evidence type="ECO:0000259" key="11">
    <source>
        <dbReference type="Pfam" id="PF17681"/>
    </source>
</evidence>
<dbReference type="InterPro" id="IPR007259">
    <property type="entry name" value="GCP"/>
</dbReference>
<comment type="subcellular location">
    <subcellularLocation>
        <location evidence="1">Cytoplasm</location>
        <location evidence="1">Cytoskeleton</location>
        <location evidence="1">Microtubule organizing center</location>
        <location evidence="1">Centrosome</location>
    </subcellularLocation>
</comment>
<comment type="similarity">
    <text evidence="2 8">Belongs to the TUBGCP family.</text>
</comment>
<accession>A0ABD3VXM1</accession>
<evidence type="ECO:0000313" key="12">
    <source>
        <dbReference type="EMBL" id="KAL3866337.1"/>
    </source>
</evidence>
<dbReference type="GO" id="GO:0005874">
    <property type="term" value="C:microtubule"/>
    <property type="evidence" value="ECO:0007669"/>
    <property type="project" value="UniProtKB-KW"/>
</dbReference>
<dbReference type="Pfam" id="PF17681">
    <property type="entry name" value="GCP_N_terminal"/>
    <property type="match status" value="1"/>
</dbReference>
<evidence type="ECO:0000256" key="6">
    <source>
        <dbReference type="ARBA" id="ARBA00093416"/>
    </source>
</evidence>
<dbReference type="EMBL" id="JBJQND010000009">
    <property type="protein sequence ID" value="KAL3866337.1"/>
    <property type="molecule type" value="Genomic_DNA"/>
</dbReference>
<evidence type="ECO:0000256" key="7">
    <source>
        <dbReference type="ARBA" id="ARBA00093547"/>
    </source>
</evidence>
<dbReference type="InterPro" id="IPR042241">
    <property type="entry name" value="GCP_C_sf"/>
</dbReference>
<comment type="caution">
    <text evidence="12">The sequence shown here is derived from an EMBL/GenBank/DDBJ whole genome shotgun (WGS) entry which is preliminary data.</text>
</comment>
<evidence type="ECO:0000256" key="2">
    <source>
        <dbReference type="ARBA" id="ARBA00010337"/>
    </source>
</evidence>
<protein>
    <recommendedName>
        <fullName evidence="8">Gamma-tubulin complex component</fullName>
    </recommendedName>
</protein>
<gene>
    <name evidence="12" type="ORF">ACJMK2_043643</name>
</gene>
<dbReference type="PANTHER" id="PTHR19302">
    <property type="entry name" value="GAMMA TUBULIN COMPLEX PROTEIN"/>
    <property type="match status" value="1"/>
</dbReference>
<dbReference type="GO" id="GO:0005813">
    <property type="term" value="C:centrosome"/>
    <property type="evidence" value="ECO:0007669"/>
    <property type="project" value="UniProtKB-SubCell"/>
</dbReference>
<dbReference type="FunFam" id="1.20.120.1900:FF:000001">
    <property type="entry name" value="Gamma-tubulin complex component"/>
    <property type="match status" value="1"/>
</dbReference>
<name>A0ABD3VXM1_SINWO</name>
<keyword evidence="5 8" id="KW-0206">Cytoskeleton</keyword>
<dbReference type="InterPro" id="IPR041470">
    <property type="entry name" value="GCP_N"/>
</dbReference>
<dbReference type="PANTHER" id="PTHR19302:SF27">
    <property type="entry name" value="GAMMA-TUBULIN COMPLEX COMPONENT 4"/>
    <property type="match status" value="1"/>
</dbReference>
<dbReference type="Proteomes" id="UP001634394">
    <property type="component" value="Unassembled WGS sequence"/>
</dbReference>
<dbReference type="InterPro" id="IPR040457">
    <property type="entry name" value="GCP_C"/>
</dbReference>
<reference evidence="12 13" key="1">
    <citation type="submission" date="2024-11" db="EMBL/GenBank/DDBJ databases">
        <title>Chromosome-level genome assembly of the freshwater bivalve Anodonta woodiana.</title>
        <authorList>
            <person name="Chen X."/>
        </authorList>
    </citation>
    <scope>NUCLEOTIDE SEQUENCE [LARGE SCALE GENOMIC DNA]</scope>
    <source>
        <strain evidence="12">MN2024</strain>
        <tissue evidence="12">Gills</tissue>
    </source>
</reference>
<comment type="function">
    <text evidence="6">Component of the gamma-tubulin ring complex (gTuRC) which mediates microtubule nucleation. The gTuRC regulates the minus-end nucleation of alpha-beta tubulin heterodimers that grow into microtubule protafilaments, a critical step in centrosome duplication and spindle formation.</text>
</comment>
<keyword evidence="13" id="KW-1185">Reference proteome</keyword>
<feature type="domain" description="Gamma tubulin complex component C-terminal" evidence="10">
    <location>
        <begin position="346"/>
        <end position="646"/>
    </location>
</feature>
<feature type="domain" description="Gamma tubulin complex component protein N-terminal" evidence="11">
    <location>
        <begin position="2"/>
        <end position="342"/>
    </location>
</feature>
<dbReference type="Gene3D" id="1.20.120.1900">
    <property type="entry name" value="Gamma-tubulin complex, C-terminal domain"/>
    <property type="match status" value="1"/>
</dbReference>
<evidence type="ECO:0000313" key="13">
    <source>
        <dbReference type="Proteomes" id="UP001634394"/>
    </source>
</evidence>
<keyword evidence="9" id="KW-0732">Signal</keyword>
<evidence type="ECO:0000259" key="10">
    <source>
        <dbReference type="Pfam" id="PF04130"/>
    </source>
</evidence>
<comment type="subunit">
    <text evidence="7">Component of the gamma-tubulin ring complex (gTuRC) consisting of TUBGCP2, TUBGCP3, TUBGCP4, TUBGCP5 and TUBGCP6 and gamma-tubulin TUBG1 or TUBG2. TUBGCP2, TUBGCP3, TUBGCP4, TUBGCP5 and TUBGCP6 assemble in a 5:5:2:1:1 stoichiometry; each is associated with a gamma-tubulin, thereby arranging 14 gamma-tubulins in a helical manner. Gamma-tubulin at the first position is blocked by TUBGCP3 at the last position, allowing 13 protafilaments to grow into a microtubule. The gTuRC (via TUBGCP3 and TUBGCP6) interacts with ACTB and MZT1; the interactions form a luminal bridge that stabilizes the initial structure during complex assembly. The gTuRC (via TUBGCP2) interacts with MZT2A/MZT2B and CDK5RAP2 (via CM1 motif); the interactions play a role in gTuRC activation. Interacts with NINL. Interacts with ATF5; the ATF5:PCNT:polyglutamylated tubulin (PGT) tripartite unites the mother centriole and the pericentriolar material (PCM) in the centrosome.</text>
</comment>
<feature type="chain" id="PRO_5044765498" description="Gamma-tubulin complex component" evidence="9">
    <location>
        <begin position="19"/>
        <end position="656"/>
    </location>
</feature>
<dbReference type="AlphaFoldDB" id="A0ABD3VXM1"/>
<keyword evidence="4 8" id="KW-0493">Microtubule</keyword>
<evidence type="ECO:0000256" key="4">
    <source>
        <dbReference type="ARBA" id="ARBA00022701"/>
    </source>
</evidence>
<evidence type="ECO:0000256" key="9">
    <source>
        <dbReference type="SAM" id="SignalP"/>
    </source>
</evidence>
<proteinExistence type="inferred from homology"/>
<evidence type="ECO:0000256" key="8">
    <source>
        <dbReference type="RuleBase" id="RU363050"/>
    </source>
</evidence>
<feature type="signal peptide" evidence="9">
    <location>
        <begin position="1"/>
        <end position="18"/>
    </location>
</feature>
<evidence type="ECO:0000256" key="5">
    <source>
        <dbReference type="ARBA" id="ARBA00023212"/>
    </source>
</evidence>
<sequence>MLHEVLLALLGHSGGVFTDNGDGIKVQKDIPFIHPSEVDQLNHLCRLGTFYKDFNNFIKKHGGTLSLHADGPGVPDDIHGLYLKAFCHGLDRVLDDYRLALENLEQEILRDPHLPLSHLLCNLQQFQILFPALASVIEQLVSHKAHGCYIIDILHKSSVCGLPLVKESLNRIAHVCNGVMLKQLCAWLLHGSLNDPYQEFFIQRSSEEQQNQSLQKQEEEDDLGLMGVTGRQLQTIFSINMPDILTPSRHHFSVNSSLLPDHIPVRVANKILFVGESIQMFEDDKKPTSHKRGSILKSQEDEFAKALHELSRESEFNLMTFEALIDKIRTHVAAHLWTMLVEDANLEGNLRIIKDFFLLGRGELYLAFIDQAQNLLRIQPTGTTEHDVNMAFQQAARNVLISDDSLLQRFHLTVIAKQDKKESSASGSSAWGQSDRVENGWNYLGLTYTVEWPLHIFFTPKVLEKYNHIFKFLLAIKRTQMDLQHCWSLQMQHRNRVSTPGDGTKWQLRTHMSFLVDNLQYYLQVDVIESQFGILVDKIKSTRDFEAVRLAHDQFLVTLLSQSFVHMKSVSHCLNEILDQCGAFARLVFNCENPMTERERTHLENIAKNFQRQSSFLFKILSSVRSNNASPHLAQLLLRLDFNKYFTIAGGQLGIY</sequence>
<evidence type="ECO:0000256" key="3">
    <source>
        <dbReference type="ARBA" id="ARBA00022490"/>
    </source>
</evidence>